<organism evidence="2 3">
    <name type="scientific">Aquarana catesbeiana</name>
    <name type="common">American bullfrog</name>
    <name type="synonym">Rana catesbeiana</name>
    <dbReference type="NCBI Taxonomy" id="8400"/>
    <lineage>
        <taxon>Eukaryota</taxon>
        <taxon>Metazoa</taxon>
        <taxon>Chordata</taxon>
        <taxon>Craniata</taxon>
        <taxon>Vertebrata</taxon>
        <taxon>Euteleostomi</taxon>
        <taxon>Amphibia</taxon>
        <taxon>Batrachia</taxon>
        <taxon>Anura</taxon>
        <taxon>Neobatrachia</taxon>
        <taxon>Ranoidea</taxon>
        <taxon>Ranidae</taxon>
        <taxon>Aquarana</taxon>
    </lineage>
</organism>
<dbReference type="EMBL" id="KV929615">
    <property type="protein sequence ID" value="PIO33231.1"/>
    <property type="molecule type" value="Genomic_DNA"/>
</dbReference>
<evidence type="ECO:0000313" key="2">
    <source>
        <dbReference type="EMBL" id="PIO33231.1"/>
    </source>
</evidence>
<dbReference type="AlphaFoldDB" id="A0A2G9S191"/>
<dbReference type="GO" id="GO:0048255">
    <property type="term" value="P:mRNA stabilization"/>
    <property type="evidence" value="ECO:0007669"/>
    <property type="project" value="InterPro"/>
</dbReference>
<dbReference type="OrthoDB" id="340227at2759"/>
<evidence type="ECO:0000313" key="3">
    <source>
        <dbReference type="Proteomes" id="UP000228934"/>
    </source>
</evidence>
<feature type="compositionally biased region" description="Pro residues" evidence="1">
    <location>
        <begin position="22"/>
        <end position="37"/>
    </location>
</feature>
<feature type="compositionally biased region" description="Polar residues" evidence="1">
    <location>
        <begin position="141"/>
        <end position="150"/>
    </location>
</feature>
<evidence type="ECO:0000256" key="1">
    <source>
        <dbReference type="SAM" id="MobiDB-lite"/>
    </source>
</evidence>
<reference evidence="3" key="1">
    <citation type="journal article" date="2017" name="Nat. Commun.">
        <title>The North American bullfrog draft genome provides insight into hormonal regulation of long noncoding RNA.</title>
        <authorList>
            <person name="Hammond S.A."/>
            <person name="Warren R.L."/>
            <person name="Vandervalk B.P."/>
            <person name="Kucuk E."/>
            <person name="Khan H."/>
            <person name="Gibb E.A."/>
            <person name="Pandoh P."/>
            <person name="Kirk H."/>
            <person name="Zhao Y."/>
            <person name="Jones M."/>
            <person name="Mungall A.J."/>
            <person name="Coope R."/>
            <person name="Pleasance S."/>
            <person name="Moore R.A."/>
            <person name="Holt R.A."/>
            <person name="Round J.M."/>
            <person name="Ohora S."/>
            <person name="Walle B.V."/>
            <person name="Veldhoen N."/>
            <person name="Helbing C.C."/>
            <person name="Birol I."/>
        </authorList>
    </citation>
    <scope>NUCLEOTIDE SEQUENCE [LARGE SCALE GENOMIC DNA]</scope>
</reference>
<feature type="region of interest" description="Disordered" evidence="1">
    <location>
        <begin position="104"/>
        <end position="158"/>
    </location>
</feature>
<feature type="non-terminal residue" evidence="2">
    <location>
        <position position="1"/>
    </location>
</feature>
<sequence>QEVENFKKVNMISREQFDTLTPEPPVDPNQEVPPGPPKFQQVPTDALANKLFGVPEPSIARSLPTTVPESPNYRNARTPRTPRTPRLKDPAFTPRFYPVVKEGRSIDAKTPRKRKTRHSSNPPMECHVGWVMDSREHRPRTSSVSSNASPSEGAPALSSFGCTPQSLPKFQHPSHELLKENGFTQHVYHKYRRRCLNERKRLGIGQSQEMNTLFRFWSFFLRDHFNKKMYEEFRQLAVEDGKEGYRYGLECLFRYYSYGLEKKFRVDIFRDFQEETRRDYETGEAYYN</sequence>
<keyword evidence="3" id="KW-1185">Reference proteome</keyword>
<name>A0A2G9S191_AQUCT</name>
<evidence type="ECO:0008006" key="4">
    <source>
        <dbReference type="Google" id="ProtNLM"/>
    </source>
</evidence>
<accession>A0A2G9S191</accession>
<dbReference type="Proteomes" id="UP000228934">
    <property type="component" value="Unassembled WGS sequence"/>
</dbReference>
<dbReference type="SMART" id="SM00684">
    <property type="entry name" value="DM15"/>
    <property type="match status" value="2"/>
</dbReference>
<feature type="region of interest" description="Disordered" evidence="1">
    <location>
        <begin position="1"/>
        <end position="42"/>
    </location>
</feature>
<proteinExistence type="predicted"/>
<gene>
    <name evidence="2" type="ORF">AB205_0149790</name>
</gene>
<protein>
    <recommendedName>
        <fullName evidence="4">La-related protein 1</fullName>
    </recommendedName>
</protein>
<feature type="compositionally biased region" description="Polar residues" evidence="1">
    <location>
        <begin position="63"/>
        <end position="75"/>
    </location>
</feature>
<dbReference type="GO" id="GO:0000339">
    <property type="term" value="F:RNA cap binding"/>
    <property type="evidence" value="ECO:0007669"/>
    <property type="project" value="InterPro"/>
</dbReference>
<feature type="region of interest" description="Disordered" evidence="1">
    <location>
        <begin position="55"/>
        <end position="91"/>
    </location>
</feature>
<dbReference type="Pfam" id="PF21071">
    <property type="entry name" value="LARP1_HEAT"/>
    <property type="match status" value="1"/>
</dbReference>
<dbReference type="InterPro" id="IPR006607">
    <property type="entry name" value="DM15"/>
</dbReference>